<dbReference type="AlphaFoldDB" id="A0A7S7SL85"/>
<proteinExistence type="predicted"/>
<sequence length="472" mass="52576">MSETQLLIDLAAPAELFSTNDDEAYAVLPINGHKENWPVRSSQFHRWLLGRYFQQYRSAPRAQARREAIDTIEARATYEGTPTDVFTRVAVSDGHIYIDLGRPDWKCVEITPSGWNVIQESPIRFRRAAGLSALPCPVHGGRVDELRPLVNLGKEESNWYLLIGWLLGALRPTGPYPILIFHAEQGAGKSFATRLCRNLVDPSQAPLRTAPGGVRDLLITARNSWIICADNLSDLSQATSDALCRMATGGGYSTRKLYTDREEVIFDAMRPIILNGIPDLATRQDLADRSVILHLPPIPDTSRKSEAELWQQVEMVGPRVTGALYDALSGALRDLPNVHVSGKPRMADFALWVTAASKTLGWPANAFLDAYETNRREVAETAIEYDPVAAAVRSMIDRHKRWSGTATELIGVLEAFVPERTRSSSLWPRTARSLSVALKRASAFLRAARIEIESTREAHSGRRLTHLRRIPK</sequence>
<evidence type="ECO:0000313" key="2">
    <source>
        <dbReference type="Proteomes" id="UP000593892"/>
    </source>
</evidence>
<keyword evidence="2" id="KW-1185">Reference proteome</keyword>
<organism evidence="1 2">
    <name type="scientific">Paludibaculum fermentans</name>
    <dbReference type="NCBI Taxonomy" id="1473598"/>
    <lineage>
        <taxon>Bacteria</taxon>
        <taxon>Pseudomonadati</taxon>
        <taxon>Acidobacteriota</taxon>
        <taxon>Terriglobia</taxon>
        <taxon>Bryobacterales</taxon>
        <taxon>Bryobacteraceae</taxon>
        <taxon>Paludibaculum</taxon>
    </lineage>
</organism>
<dbReference type="Proteomes" id="UP000593892">
    <property type="component" value="Chromosome"/>
</dbReference>
<dbReference type="RefSeq" id="WP_194449824.1">
    <property type="nucleotide sequence ID" value="NZ_CP063849.1"/>
</dbReference>
<accession>A0A7S7SL85</accession>
<protein>
    <recommendedName>
        <fullName evidence="3">ATP-binding protein</fullName>
    </recommendedName>
</protein>
<reference evidence="1 2" key="1">
    <citation type="submission" date="2020-10" db="EMBL/GenBank/DDBJ databases">
        <title>Complete genome sequence of Paludibaculum fermentans P105T, a facultatively anaerobic acidobacterium capable of dissimilatory Fe(III) reduction.</title>
        <authorList>
            <person name="Dedysh S.N."/>
            <person name="Beletsky A.V."/>
            <person name="Kulichevskaya I.S."/>
            <person name="Mardanov A.V."/>
            <person name="Ravin N.V."/>
        </authorList>
    </citation>
    <scope>NUCLEOTIDE SEQUENCE [LARGE SCALE GENOMIC DNA]</scope>
    <source>
        <strain evidence="1 2">P105</strain>
    </source>
</reference>
<gene>
    <name evidence="1" type="ORF">IRI77_36405</name>
</gene>
<evidence type="ECO:0000313" key="1">
    <source>
        <dbReference type="EMBL" id="QOY88161.1"/>
    </source>
</evidence>
<evidence type="ECO:0008006" key="3">
    <source>
        <dbReference type="Google" id="ProtNLM"/>
    </source>
</evidence>
<dbReference type="EMBL" id="CP063849">
    <property type="protein sequence ID" value="QOY88161.1"/>
    <property type="molecule type" value="Genomic_DNA"/>
</dbReference>
<name>A0A7S7SL85_PALFE</name>
<dbReference type="KEGG" id="pfer:IRI77_36405"/>